<comment type="caution">
    <text evidence="1">The sequence shown here is derived from an EMBL/GenBank/DDBJ whole genome shotgun (WGS) entry which is preliminary data.</text>
</comment>
<organism evidence="1 2">
    <name type="scientific">Endozoicomonas numazuensis</name>
    <dbReference type="NCBI Taxonomy" id="1137799"/>
    <lineage>
        <taxon>Bacteria</taxon>
        <taxon>Pseudomonadati</taxon>
        <taxon>Pseudomonadota</taxon>
        <taxon>Gammaproteobacteria</taxon>
        <taxon>Oceanospirillales</taxon>
        <taxon>Endozoicomonadaceae</taxon>
        <taxon>Endozoicomonas</taxon>
    </lineage>
</organism>
<name>A0A081NGC5_9GAMM</name>
<keyword evidence="2" id="KW-1185">Reference proteome</keyword>
<dbReference type="STRING" id="1137799.GZ78_17205"/>
<dbReference type="EMBL" id="JOKH01000003">
    <property type="protein sequence ID" value="KEQ17498.1"/>
    <property type="molecule type" value="Genomic_DNA"/>
</dbReference>
<protein>
    <submittedName>
        <fullName evidence="1">Uncharacterized protein</fullName>
    </submittedName>
</protein>
<dbReference type="Proteomes" id="UP000028073">
    <property type="component" value="Unassembled WGS sequence"/>
</dbReference>
<evidence type="ECO:0000313" key="1">
    <source>
        <dbReference type="EMBL" id="KEQ17498.1"/>
    </source>
</evidence>
<gene>
    <name evidence="1" type="ORF">GZ78_17205</name>
</gene>
<sequence>MGSVPSSYPNDCDTADCSPSELARYDIDQWKFILDAQLPNSDGSIVKTDTPEGRNYTITVFFDDSKGRQPRRQVIIRSTM</sequence>
<accession>A0A081NGC5</accession>
<dbReference type="AlphaFoldDB" id="A0A081NGC5"/>
<proteinExistence type="predicted"/>
<reference evidence="1 2" key="1">
    <citation type="submission" date="2014-06" db="EMBL/GenBank/DDBJ databases">
        <title>Whole Genome Sequences of Three Symbiotic Endozoicomonas Bacteria.</title>
        <authorList>
            <person name="Neave M.J."/>
            <person name="Apprill A."/>
            <person name="Voolstra C.R."/>
        </authorList>
    </citation>
    <scope>NUCLEOTIDE SEQUENCE [LARGE SCALE GENOMIC DNA]</scope>
    <source>
        <strain evidence="1 2">DSM 25634</strain>
    </source>
</reference>
<evidence type="ECO:0000313" key="2">
    <source>
        <dbReference type="Proteomes" id="UP000028073"/>
    </source>
</evidence>